<dbReference type="InterPro" id="IPR017800">
    <property type="entry name" value="ADOP"/>
</dbReference>
<reference evidence="10" key="1">
    <citation type="submission" date="2021-04" db="EMBL/GenBank/DDBJ databases">
        <title>Phylogenetic analysis of Acidobacteriaceae.</title>
        <authorList>
            <person name="Qiu L."/>
            <person name="Zhang Q."/>
        </authorList>
    </citation>
    <scope>NUCLEOTIDE SEQUENCE</scope>
    <source>
        <strain evidence="10">DSM 25168</strain>
    </source>
</reference>
<dbReference type="GO" id="GO:0005886">
    <property type="term" value="C:plasma membrane"/>
    <property type="evidence" value="ECO:0007669"/>
    <property type="project" value="UniProtKB-SubCell"/>
</dbReference>
<name>A0A9J7BJW0_9BACT</name>
<feature type="transmembrane region" description="Helical" evidence="7">
    <location>
        <begin position="408"/>
        <end position="429"/>
    </location>
</feature>
<evidence type="ECO:0000256" key="1">
    <source>
        <dbReference type="ARBA" id="ARBA00004651"/>
    </source>
</evidence>
<dbReference type="NCBIfam" id="NF038403">
    <property type="entry name" value="perm_prefix_1"/>
    <property type="match status" value="1"/>
</dbReference>
<evidence type="ECO:0000256" key="2">
    <source>
        <dbReference type="ARBA" id="ARBA00022475"/>
    </source>
</evidence>
<sequence length="904" mass="97252">MGIWLRIKTVVSNLLRKQSLETDLDAEIRDYAEAVADEKIRSGMSPSEARRAALAEMGGMEQVKQAVRETRSGTTIESLWQDVHYGLRVLRRNPSFTLTAIITLGLGIGATTSIFSAVYSLLLRPLPYSSSDQLVSVTAQTPKFKLDVLISPDFVSAQHAVKSFSQLAGYWWANRNLTGSGDPVRIVWAGVTANFLPMLGVTPQLGRNFAENEDRPGGPPLVLLSNRIWLSQFQADPHIVGKSVSIDGKAETVIGVLPANFTFPNYGLEPDVYAPADLSPDTSVSPEKPVMGIFTIARLRPGVTAEHAQAEMQTFFEDRGRGYPPGFDFLSSGRQAAVGSLQRHLTGDDRRPLWILLAAVAGVLLIACSNVANLQLARAVSSRHETAVRGALGASRFRLLRKSLVESFVLSLFAAVLGLGIALLITVLIHRVGQTTADATISYGGESLQLPFGKLSTVIHINGWVLAFTAGLALLATLLSGVVPAVNGARTDLRNVLQTAALRVTSSREQRFFRQSLLVLQISLAVMLLAAAGLLVHSFVNVLQYGSGFDPNNVVTGKTLLTGSRYQSADARRRFVKELMPRLQALPQVNAAALASSLPLAHVDGGPVSFDDNPNPPVAQRKVVTIIAVTPDYFRAIGTPLLKGRAFGNQDTASSPPVAIVNIAFEKEFFSADALGKHFNIGQSSNGQFQFLPATVVGIAENVRHNGLLEKVQPEFYVPMGQRPPEEVDLVLRTSAGQASLSNAMHAAVTAVDHQQPLFDVQTMEERLSNLVAPRKLMMSLIASFAVLAVILAAVGVFGVFTYTVSQRTQEMGIRLALGATRNSLLRLIVLQAARLISFGGAIGIGAGWFLSRLLASTLVGITPHDTLSFSLAWVFMTLIALVASVVPAVSAARTDLLSVLRQE</sequence>
<accession>A0A9J7BJW0</accession>
<evidence type="ECO:0000256" key="5">
    <source>
        <dbReference type="ARBA" id="ARBA00023136"/>
    </source>
</evidence>
<dbReference type="InterPro" id="IPR003838">
    <property type="entry name" value="ABC3_permease_C"/>
</dbReference>
<dbReference type="KEGG" id="orp:MOP44_21785"/>
<dbReference type="NCBIfam" id="TIGR03434">
    <property type="entry name" value="ADOP"/>
    <property type="match status" value="1"/>
</dbReference>
<evidence type="ECO:0000313" key="10">
    <source>
        <dbReference type="EMBL" id="UWZ83188.1"/>
    </source>
</evidence>
<feature type="domain" description="MacB-like periplasmic core" evidence="9">
    <location>
        <begin position="517"/>
        <end position="727"/>
    </location>
</feature>
<dbReference type="Proteomes" id="UP001059380">
    <property type="component" value="Chromosome"/>
</dbReference>
<evidence type="ECO:0000256" key="6">
    <source>
        <dbReference type="ARBA" id="ARBA00038076"/>
    </source>
</evidence>
<dbReference type="InterPro" id="IPR025857">
    <property type="entry name" value="MacB_PCD"/>
</dbReference>
<protein>
    <submittedName>
        <fullName evidence="10">ABC transporter permease</fullName>
    </submittedName>
</protein>
<evidence type="ECO:0000259" key="8">
    <source>
        <dbReference type="Pfam" id="PF02687"/>
    </source>
</evidence>
<dbReference type="InterPro" id="IPR050250">
    <property type="entry name" value="Macrolide_Exporter_MacB"/>
</dbReference>
<evidence type="ECO:0000259" key="9">
    <source>
        <dbReference type="Pfam" id="PF12704"/>
    </source>
</evidence>
<organism evidence="10 11">
    <name type="scientific">Occallatibacter riparius</name>
    <dbReference type="NCBI Taxonomy" id="1002689"/>
    <lineage>
        <taxon>Bacteria</taxon>
        <taxon>Pseudomonadati</taxon>
        <taxon>Acidobacteriota</taxon>
        <taxon>Terriglobia</taxon>
        <taxon>Terriglobales</taxon>
        <taxon>Acidobacteriaceae</taxon>
        <taxon>Occallatibacter</taxon>
    </lineage>
</organism>
<gene>
    <name evidence="10" type="ORF">MOP44_21785</name>
</gene>
<feature type="domain" description="MacB-like periplasmic core" evidence="9">
    <location>
        <begin position="97"/>
        <end position="314"/>
    </location>
</feature>
<comment type="similarity">
    <text evidence="6">Belongs to the ABC-4 integral membrane protein family.</text>
</comment>
<dbReference type="GO" id="GO:0022857">
    <property type="term" value="F:transmembrane transporter activity"/>
    <property type="evidence" value="ECO:0007669"/>
    <property type="project" value="TreeGrafter"/>
</dbReference>
<keyword evidence="2" id="KW-1003">Cell membrane</keyword>
<feature type="transmembrane region" description="Helical" evidence="7">
    <location>
        <begin position="825"/>
        <end position="851"/>
    </location>
</feature>
<feature type="transmembrane region" description="Helical" evidence="7">
    <location>
        <begin position="517"/>
        <end position="540"/>
    </location>
</feature>
<keyword evidence="11" id="KW-1185">Reference proteome</keyword>
<feature type="transmembrane region" description="Helical" evidence="7">
    <location>
        <begin position="353"/>
        <end position="374"/>
    </location>
</feature>
<proteinExistence type="inferred from homology"/>
<feature type="domain" description="ABC3 transporter permease C-terminal" evidence="8">
    <location>
        <begin position="784"/>
        <end position="895"/>
    </location>
</feature>
<dbReference type="PANTHER" id="PTHR30572">
    <property type="entry name" value="MEMBRANE COMPONENT OF TRANSPORTER-RELATED"/>
    <property type="match status" value="1"/>
</dbReference>
<keyword evidence="4 7" id="KW-1133">Transmembrane helix</keyword>
<feature type="transmembrane region" description="Helical" evidence="7">
    <location>
        <begin position="777"/>
        <end position="804"/>
    </location>
</feature>
<keyword evidence="5 7" id="KW-0472">Membrane</keyword>
<feature type="transmembrane region" description="Helical" evidence="7">
    <location>
        <begin position="96"/>
        <end position="122"/>
    </location>
</feature>
<evidence type="ECO:0000256" key="4">
    <source>
        <dbReference type="ARBA" id="ARBA00022989"/>
    </source>
</evidence>
<feature type="domain" description="ABC3 transporter permease C-terminal" evidence="8">
    <location>
        <begin position="359"/>
        <end position="490"/>
    </location>
</feature>
<feature type="transmembrane region" description="Helical" evidence="7">
    <location>
        <begin position="464"/>
        <end position="486"/>
    </location>
</feature>
<keyword evidence="3 7" id="KW-0812">Transmembrane</keyword>
<dbReference type="AlphaFoldDB" id="A0A9J7BJW0"/>
<dbReference type="EMBL" id="CP093313">
    <property type="protein sequence ID" value="UWZ83188.1"/>
    <property type="molecule type" value="Genomic_DNA"/>
</dbReference>
<feature type="transmembrane region" description="Helical" evidence="7">
    <location>
        <begin position="871"/>
        <end position="893"/>
    </location>
</feature>
<evidence type="ECO:0000313" key="11">
    <source>
        <dbReference type="Proteomes" id="UP001059380"/>
    </source>
</evidence>
<evidence type="ECO:0000256" key="7">
    <source>
        <dbReference type="SAM" id="Phobius"/>
    </source>
</evidence>
<dbReference type="RefSeq" id="WP_260792522.1">
    <property type="nucleotide sequence ID" value="NZ_CP093313.1"/>
</dbReference>
<comment type="subcellular location">
    <subcellularLocation>
        <location evidence="1">Cell membrane</location>
        <topology evidence="1">Multi-pass membrane protein</topology>
    </subcellularLocation>
</comment>
<evidence type="ECO:0000256" key="3">
    <source>
        <dbReference type="ARBA" id="ARBA00022692"/>
    </source>
</evidence>
<dbReference type="Pfam" id="PF02687">
    <property type="entry name" value="FtsX"/>
    <property type="match status" value="2"/>
</dbReference>
<dbReference type="InterPro" id="IPR047928">
    <property type="entry name" value="Perm_prefix_1"/>
</dbReference>
<dbReference type="PANTHER" id="PTHR30572:SF4">
    <property type="entry name" value="ABC TRANSPORTER PERMEASE YTRF"/>
    <property type="match status" value="1"/>
</dbReference>
<dbReference type="Pfam" id="PF12704">
    <property type="entry name" value="MacB_PCD"/>
    <property type="match status" value="2"/>
</dbReference>